<evidence type="ECO:0000256" key="3">
    <source>
        <dbReference type="ARBA" id="ARBA00009077"/>
    </source>
</evidence>
<dbReference type="InterPro" id="IPR015424">
    <property type="entry name" value="PyrdxlP-dep_Trfase"/>
</dbReference>
<keyword evidence="6" id="KW-0028">Amino-acid biosynthesis</keyword>
<dbReference type="GO" id="GO:0005737">
    <property type="term" value="C:cytoplasm"/>
    <property type="evidence" value="ECO:0007669"/>
    <property type="project" value="TreeGrafter"/>
</dbReference>
<keyword evidence="5 9" id="KW-0663">Pyridoxal phosphate</keyword>
<evidence type="ECO:0000256" key="9">
    <source>
        <dbReference type="PIRSR" id="PIRSR001434-2"/>
    </source>
</evidence>
<dbReference type="PANTHER" id="PTHR11808:SF15">
    <property type="entry name" value="CYSTATHIONINE GAMMA-LYASE"/>
    <property type="match status" value="1"/>
</dbReference>
<comment type="cofactor">
    <cofactor evidence="1 10">
        <name>pyridoxal 5'-phosphate</name>
        <dbReference type="ChEBI" id="CHEBI:597326"/>
    </cofactor>
</comment>
<evidence type="ECO:0000256" key="10">
    <source>
        <dbReference type="RuleBase" id="RU362118"/>
    </source>
</evidence>
<evidence type="ECO:0000256" key="8">
    <source>
        <dbReference type="ARBA" id="ARBA00029853"/>
    </source>
</evidence>
<dbReference type="GO" id="GO:0019343">
    <property type="term" value="P:cysteine biosynthetic process via cystathionine"/>
    <property type="evidence" value="ECO:0007669"/>
    <property type="project" value="TreeGrafter"/>
</dbReference>
<dbReference type="AlphaFoldDB" id="A0A6B2L722"/>
<evidence type="ECO:0000256" key="6">
    <source>
        <dbReference type="ARBA" id="ARBA00023192"/>
    </source>
</evidence>
<evidence type="ECO:0000313" key="11">
    <source>
        <dbReference type="EMBL" id="NDV32628.1"/>
    </source>
</evidence>
<evidence type="ECO:0000256" key="1">
    <source>
        <dbReference type="ARBA" id="ARBA00001933"/>
    </source>
</evidence>
<keyword evidence="6" id="KW-0198">Cysteine biosynthesis</keyword>
<evidence type="ECO:0000256" key="2">
    <source>
        <dbReference type="ARBA" id="ARBA00005038"/>
    </source>
</evidence>
<dbReference type="Gene3D" id="3.40.640.10">
    <property type="entry name" value="Type I PLP-dependent aspartate aminotransferase-like (Major domain)"/>
    <property type="match status" value="1"/>
</dbReference>
<accession>A0A6B2L722</accession>
<dbReference type="FunFam" id="3.40.640.10:FF:000046">
    <property type="entry name" value="Cystathionine gamma-lyase"/>
    <property type="match status" value="1"/>
</dbReference>
<dbReference type="InterPro" id="IPR015421">
    <property type="entry name" value="PyrdxlP-dep_Trfase_major"/>
</dbReference>
<comment type="pathway">
    <text evidence="2">Amino-acid biosynthesis; L-cysteine biosynthesis; L-cysteine from L-homocysteine and L-serine: step 2/2.</text>
</comment>
<dbReference type="InterPro" id="IPR015422">
    <property type="entry name" value="PyrdxlP-dep_Trfase_small"/>
</dbReference>
<reference evidence="11" key="1">
    <citation type="journal article" date="2020" name="J. Eukaryot. Microbiol.">
        <title>De novo Sequencing, Assembly and Annotation of the Transcriptome for the Free-Living Testate Amoeba Arcella intermedia.</title>
        <authorList>
            <person name="Ribeiro G.M."/>
            <person name="Porfirio-Sousa A.L."/>
            <person name="Maurer-Alcala X.X."/>
            <person name="Katz L.A."/>
            <person name="Lahr D.J.G."/>
        </authorList>
    </citation>
    <scope>NUCLEOTIDE SEQUENCE</scope>
</reference>
<dbReference type="FunFam" id="3.90.1150.10:FF:000008">
    <property type="entry name" value="Cystathionine gamma-synthase"/>
    <property type="match status" value="1"/>
</dbReference>
<comment type="similarity">
    <text evidence="3 10">Belongs to the trans-sulfuration enzymes family.</text>
</comment>
<dbReference type="EC" id="4.4.1.1" evidence="4"/>
<organism evidence="11">
    <name type="scientific">Arcella intermedia</name>
    <dbReference type="NCBI Taxonomy" id="1963864"/>
    <lineage>
        <taxon>Eukaryota</taxon>
        <taxon>Amoebozoa</taxon>
        <taxon>Tubulinea</taxon>
        <taxon>Elardia</taxon>
        <taxon>Arcellinida</taxon>
        <taxon>Sphaerothecina</taxon>
        <taxon>Arcellidae</taxon>
        <taxon>Arcella</taxon>
    </lineage>
</organism>
<feature type="modified residue" description="N6-(pyridoxal phosphate)lysine" evidence="9">
    <location>
        <position position="146"/>
    </location>
</feature>
<dbReference type="CDD" id="cd00614">
    <property type="entry name" value="CGS_like"/>
    <property type="match status" value="1"/>
</dbReference>
<proteinExistence type="inferred from homology"/>
<dbReference type="PIRSF" id="PIRSF001434">
    <property type="entry name" value="CGS"/>
    <property type="match status" value="1"/>
</dbReference>
<evidence type="ECO:0000256" key="5">
    <source>
        <dbReference type="ARBA" id="ARBA00022898"/>
    </source>
</evidence>
<dbReference type="Gene3D" id="3.90.1150.10">
    <property type="entry name" value="Aspartate Aminotransferase, domain 1"/>
    <property type="match status" value="1"/>
</dbReference>
<name>A0A6B2L722_9EUKA</name>
<dbReference type="EMBL" id="GIBP01003659">
    <property type="protein sequence ID" value="NDV32628.1"/>
    <property type="molecule type" value="Transcribed_RNA"/>
</dbReference>
<keyword evidence="7" id="KW-0456">Lyase</keyword>
<dbReference type="SUPFAM" id="SSF53383">
    <property type="entry name" value="PLP-dependent transferases"/>
    <property type="match status" value="1"/>
</dbReference>
<dbReference type="GO" id="GO:0004123">
    <property type="term" value="F:cystathionine gamma-lyase activity"/>
    <property type="evidence" value="ECO:0007669"/>
    <property type="project" value="TreeGrafter"/>
</dbReference>
<dbReference type="InterPro" id="IPR000277">
    <property type="entry name" value="Cys/Met-Metab_PyrdxlP-dep_enz"/>
</dbReference>
<protein>
    <recommendedName>
        <fullName evidence="4">cystathionine gamma-lyase</fullName>
        <ecNumber evidence="4">4.4.1.1</ecNumber>
    </recommendedName>
    <alternativeName>
        <fullName evidence="8">Gamma-cystathionase</fullName>
    </alternativeName>
</protein>
<dbReference type="PANTHER" id="PTHR11808">
    <property type="entry name" value="TRANS-SULFURATION ENZYME FAMILY MEMBER"/>
    <property type="match status" value="1"/>
</dbReference>
<evidence type="ECO:0000256" key="7">
    <source>
        <dbReference type="ARBA" id="ARBA00023239"/>
    </source>
</evidence>
<dbReference type="Pfam" id="PF01053">
    <property type="entry name" value="Cys_Met_Meta_PP"/>
    <property type="match status" value="1"/>
</dbReference>
<evidence type="ECO:0000256" key="4">
    <source>
        <dbReference type="ARBA" id="ARBA00012085"/>
    </source>
</evidence>
<dbReference type="GO" id="GO:0019346">
    <property type="term" value="P:transsulfuration"/>
    <property type="evidence" value="ECO:0007669"/>
    <property type="project" value="InterPro"/>
</dbReference>
<dbReference type="GO" id="GO:0030170">
    <property type="term" value="F:pyridoxal phosphate binding"/>
    <property type="evidence" value="ECO:0007669"/>
    <property type="project" value="InterPro"/>
</dbReference>
<sequence length="333" mass="36994">MCFEEAVASLENGKWGLAFSSGMAAITAITHLLNPEDELVAVDDLYGGTFRYFARIAGPKGLKFKTVDFTQKSETYLDAINNKTKLVWIETPTNPSLKIIDIAVAVDLIKNKNPNALVVVDNTFLSPYFQKPLDLGADLVVHSVTKYLNGHCDVVMGVVVGRNDQLEEKLSFLQNGMGGVPGPMDSFLALRGLKTLHLRMERHQENAMKVVEFLEKHERVEKLVYPGLPSHPQHHIAKKQMTGFGGMITFWLKGGLSETRRFLESLQVFTLAESLGGVESLVNHPALMTHASLPPENKLKLNIKENMIRLSVGIEDPEDLIEDLKNAFNAKDK</sequence>